<gene>
    <name evidence="2" type="ORF">P9989_00140</name>
</gene>
<dbReference type="PROSITE" id="PS50943">
    <property type="entry name" value="HTH_CROC1"/>
    <property type="match status" value="1"/>
</dbReference>
<proteinExistence type="predicted"/>
<dbReference type="InterPro" id="IPR010982">
    <property type="entry name" value="Lambda_DNA-bd_dom_sf"/>
</dbReference>
<dbReference type="Pfam" id="PF01381">
    <property type="entry name" value="HTH_3"/>
    <property type="match status" value="1"/>
</dbReference>
<evidence type="ECO:0000313" key="3">
    <source>
        <dbReference type="Proteomes" id="UP001221597"/>
    </source>
</evidence>
<dbReference type="SUPFAM" id="SSF47413">
    <property type="entry name" value="lambda repressor-like DNA-binding domains"/>
    <property type="match status" value="1"/>
</dbReference>
<organism evidence="2 3">
    <name type="scientific">Halobacillus naozhouensis</name>
    <dbReference type="NCBI Taxonomy" id="554880"/>
    <lineage>
        <taxon>Bacteria</taxon>
        <taxon>Bacillati</taxon>
        <taxon>Bacillota</taxon>
        <taxon>Bacilli</taxon>
        <taxon>Bacillales</taxon>
        <taxon>Bacillaceae</taxon>
        <taxon>Halobacillus</taxon>
    </lineage>
</organism>
<dbReference type="CDD" id="cd00093">
    <property type="entry name" value="HTH_XRE"/>
    <property type="match status" value="1"/>
</dbReference>
<name>A0ABY8IZZ9_9BACI</name>
<sequence length="55" mass="6424">MEGKELRRIRFETGLSQKEFARRLGFHQSYISFMEIGTKPISAKTVFKIKQEFGA</sequence>
<feature type="domain" description="HTH cro/C1-type" evidence="1">
    <location>
        <begin position="6"/>
        <end position="49"/>
    </location>
</feature>
<dbReference type="Proteomes" id="UP001221597">
    <property type="component" value="Chromosome"/>
</dbReference>
<dbReference type="RefSeq" id="WP_283076877.1">
    <property type="nucleotide sequence ID" value="NZ_CP121671.1"/>
</dbReference>
<dbReference type="EMBL" id="CP121671">
    <property type="protein sequence ID" value="WFT74884.1"/>
    <property type="molecule type" value="Genomic_DNA"/>
</dbReference>
<evidence type="ECO:0000313" key="2">
    <source>
        <dbReference type="EMBL" id="WFT74884.1"/>
    </source>
</evidence>
<reference evidence="2 3" key="1">
    <citation type="submission" date="2023-04" db="EMBL/GenBank/DDBJ databases">
        <title>Genome sequence of Halobacillus naozhouensis KACC 21980.</title>
        <authorList>
            <person name="Kim S."/>
            <person name="Heo J."/>
            <person name="Kwon S.-W."/>
        </authorList>
    </citation>
    <scope>NUCLEOTIDE SEQUENCE [LARGE SCALE GENOMIC DNA]</scope>
    <source>
        <strain evidence="2 3">KCTC 13234</strain>
    </source>
</reference>
<accession>A0ABY8IZZ9</accession>
<protein>
    <submittedName>
        <fullName evidence="2">Helix-turn-helix transcriptional regulator</fullName>
    </submittedName>
</protein>
<evidence type="ECO:0000259" key="1">
    <source>
        <dbReference type="PROSITE" id="PS50943"/>
    </source>
</evidence>
<keyword evidence="3" id="KW-1185">Reference proteome</keyword>
<dbReference type="Gene3D" id="1.10.260.40">
    <property type="entry name" value="lambda repressor-like DNA-binding domains"/>
    <property type="match status" value="1"/>
</dbReference>
<dbReference type="InterPro" id="IPR001387">
    <property type="entry name" value="Cro/C1-type_HTH"/>
</dbReference>
<dbReference type="SMART" id="SM00530">
    <property type="entry name" value="HTH_XRE"/>
    <property type="match status" value="1"/>
</dbReference>